<feature type="transmembrane region" description="Helical" evidence="2">
    <location>
        <begin position="147"/>
        <end position="164"/>
    </location>
</feature>
<gene>
    <name evidence="3" type="ORF">Microterr_01840</name>
</gene>
<name>A0ABM8DV15_9MICO</name>
<feature type="region of interest" description="Disordered" evidence="1">
    <location>
        <begin position="411"/>
        <end position="431"/>
    </location>
</feature>
<feature type="transmembrane region" description="Helical" evidence="2">
    <location>
        <begin position="23"/>
        <end position="53"/>
    </location>
</feature>
<evidence type="ECO:0000313" key="3">
    <source>
        <dbReference type="EMBL" id="BDV29524.1"/>
    </source>
</evidence>
<organism evidence="3 4">
    <name type="scientific">Microbacterium terricola</name>
    <dbReference type="NCBI Taxonomy" id="344163"/>
    <lineage>
        <taxon>Bacteria</taxon>
        <taxon>Bacillati</taxon>
        <taxon>Actinomycetota</taxon>
        <taxon>Actinomycetes</taxon>
        <taxon>Micrococcales</taxon>
        <taxon>Microbacteriaceae</taxon>
        <taxon>Microbacterium</taxon>
    </lineage>
</organism>
<evidence type="ECO:0000313" key="4">
    <source>
        <dbReference type="Proteomes" id="UP001317779"/>
    </source>
</evidence>
<keyword evidence="2" id="KW-0812">Transmembrane</keyword>
<protein>
    <recommendedName>
        <fullName evidence="5">O-antigen ligase family protein</fullName>
    </recommendedName>
</protein>
<evidence type="ECO:0000256" key="2">
    <source>
        <dbReference type="SAM" id="Phobius"/>
    </source>
</evidence>
<keyword evidence="2" id="KW-1133">Transmembrane helix</keyword>
<keyword evidence="2" id="KW-0472">Membrane</keyword>
<evidence type="ECO:0008006" key="5">
    <source>
        <dbReference type="Google" id="ProtNLM"/>
    </source>
</evidence>
<feature type="transmembrane region" description="Helical" evidence="2">
    <location>
        <begin position="222"/>
        <end position="241"/>
    </location>
</feature>
<feature type="transmembrane region" description="Helical" evidence="2">
    <location>
        <begin position="65"/>
        <end position="87"/>
    </location>
</feature>
<proteinExistence type="predicted"/>
<feature type="transmembrane region" description="Helical" evidence="2">
    <location>
        <begin position="334"/>
        <end position="357"/>
    </location>
</feature>
<dbReference type="RefSeq" id="WP_263796672.1">
    <property type="nucleotide sequence ID" value="NZ_AP027141.1"/>
</dbReference>
<dbReference type="EMBL" id="AP027141">
    <property type="protein sequence ID" value="BDV29524.1"/>
    <property type="molecule type" value="Genomic_DNA"/>
</dbReference>
<evidence type="ECO:0000256" key="1">
    <source>
        <dbReference type="SAM" id="MobiDB-lite"/>
    </source>
</evidence>
<accession>A0ABM8DV15</accession>
<reference evidence="3 4" key="1">
    <citation type="submission" date="2022-12" db="EMBL/GenBank/DDBJ databases">
        <title>Microbacterium terricola strain KV-448 chromosome, complete genome.</title>
        <authorList>
            <person name="Oshima T."/>
            <person name="Moriya T."/>
            <person name="Bessho Y."/>
        </authorList>
    </citation>
    <scope>NUCLEOTIDE SEQUENCE [LARGE SCALE GENOMIC DNA]</scope>
    <source>
        <strain evidence="3 4">KV-448</strain>
    </source>
</reference>
<dbReference type="Proteomes" id="UP001317779">
    <property type="component" value="Chromosome"/>
</dbReference>
<keyword evidence="4" id="KW-1185">Reference proteome</keyword>
<feature type="transmembrane region" description="Helical" evidence="2">
    <location>
        <begin position="171"/>
        <end position="188"/>
    </location>
</feature>
<feature type="transmembrane region" description="Helical" evidence="2">
    <location>
        <begin position="124"/>
        <end position="141"/>
    </location>
</feature>
<sequence length="431" mass="44982">MPGRTDTAGDTGFLTRQWTAEPVLAVALCVLVGIRLTLPYNAPLGGMAGLLLLPLWLPLLRRFRLFVALAVLLVAATVSGLLLTWWLSAERVAAPSSMIERSALALCLLGAVGALLWARTIVGLSTVAIAFGAGMTLGIAGDLSGTVSWRFTFSIPLTVLALAIAARRGGFVPQFVVIVALAVIGAANGARSNTAMLFLAAVVLIWQRLGRAAGTSRRRAGNIIGVLLFGLAVFFIAQAAILEGFFGEATRERTQSQIDESGSLLLGGRPEIAASDALIRLHPLGMGSGIIASPADVTAAKSAMSSIGYDPHNNYVERFMFGGGVEVHSMLGDFWLWFGVAGLAVCITIAVIAGLGLERALRDGVCTALAVYLATRLVWDLAFSPAVSAMKTLPLALVVLAVPVAAVIARRSSPPPPSPRRAAAGEARRGI</sequence>